<dbReference type="AlphaFoldDB" id="A0A2J6SAZ0"/>
<keyword evidence="4" id="KW-1185">Reference proteome</keyword>
<gene>
    <name evidence="3" type="ORF">L207DRAFT_607579</name>
</gene>
<feature type="domain" description="Macro" evidence="2">
    <location>
        <begin position="21"/>
        <end position="221"/>
    </location>
</feature>
<dbReference type="SUPFAM" id="SSF52949">
    <property type="entry name" value="Macro domain-like"/>
    <property type="match status" value="1"/>
</dbReference>
<dbReference type="InterPro" id="IPR043472">
    <property type="entry name" value="Macro_dom-like"/>
</dbReference>
<evidence type="ECO:0000259" key="2">
    <source>
        <dbReference type="PROSITE" id="PS51154"/>
    </source>
</evidence>
<protein>
    <recommendedName>
        <fullName evidence="2">Macro domain-containing protein</fullName>
    </recommendedName>
</protein>
<organism evidence="3 4">
    <name type="scientific">Hyaloscypha variabilis (strain UAMH 11265 / GT02V1 / F)</name>
    <name type="common">Meliniomyces variabilis</name>
    <dbReference type="NCBI Taxonomy" id="1149755"/>
    <lineage>
        <taxon>Eukaryota</taxon>
        <taxon>Fungi</taxon>
        <taxon>Dikarya</taxon>
        <taxon>Ascomycota</taxon>
        <taxon>Pezizomycotina</taxon>
        <taxon>Leotiomycetes</taxon>
        <taxon>Helotiales</taxon>
        <taxon>Hyaloscyphaceae</taxon>
        <taxon>Hyaloscypha</taxon>
        <taxon>Hyaloscypha variabilis</taxon>
    </lineage>
</organism>
<accession>A0A2J6SAZ0</accession>
<evidence type="ECO:0000313" key="3">
    <source>
        <dbReference type="EMBL" id="PMD47928.1"/>
    </source>
</evidence>
<dbReference type="EMBL" id="KZ613938">
    <property type="protein sequence ID" value="PMD47928.1"/>
    <property type="molecule type" value="Genomic_DNA"/>
</dbReference>
<dbReference type="Proteomes" id="UP000235786">
    <property type="component" value="Unassembled WGS sequence"/>
</dbReference>
<reference evidence="3 4" key="1">
    <citation type="submission" date="2016-04" db="EMBL/GenBank/DDBJ databases">
        <title>A degradative enzymes factory behind the ericoid mycorrhizal symbiosis.</title>
        <authorList>
            <consortium name="DOE Joint Genome Institute"/>
            <person name="Martino E."/>
            <person name="Morin E."/>
            <person name="Grelet G."/>
            <person name="Kuo A."/>
            <person name="Kohler A."/>
            <person name="Daghino S."/>
            <person name="Barry K."/>
            <person name="Choi C."/>
            <person name="Cichocki N."/>
            <person name="Clum A."/>
            <person name="Copeland A."/>
            <person name="Hainaut M."/>
            <person name="Haridas S."/>
            <person name="Labutti K."/>
            <person name="Lindquist E."/>
            <person name="Lipzen A."/>
            <person name="Khouja H.-R."/>
            <person name="Murat C."/>
            <person name="Ohm R."/>
            <person name="Olson A."/>
            <person name="Spatafora J."/>
            <person name="Veneault-Fourrey C."/>
            <person name="Henrissat B."/>
            <person name="Grigoriev I."/>
            <person name="Martin F."/>
            <person name="Perotto S."/>
        </authorList>
    </citation>
    <scope>NUCLEOTIDE SEQUENCE [LARGE SCALE GENOMIC DNA]</scope>
    <source>
        <strain evidence="3 4">F</strain>
    </source>
</reference>
<dbReference type="Pfam" id="PF01661">
    <property type="entry name" value="Macro"/>
    <property type="match status" value="1"/>
</dbReference>
<sequence length="223" mass="24738">MPPKLIAPLLVGLPNTGDLGVLIRSHTLANGLTFEIRRGRILRFRCQGIVIATDQIMTYNMEGPRRTRRRFRRRGGAVLAAAIAASVGPGGAYRLGFQEARVFPSGGISSCRRIICVATPVRAPPPVTPQQNRTWLRSNYQFAMEEVWYAGCTSVAIPIMGSNTLGYGFETVAAFGIRAVEDWFYAALSWNKLNQFRTVVFFIEDEPNSTPVLRENAAIRAFE</sequence>
<name>A0A2J6SAZ0_HYAVF</name>
<feature type="transmembrane region" description="Helical" evidence="1">
    <location>
        <begin position="75"/>
        <end position="95"/>
    </location>
</feature>
<evidence type="ECO:0000256" key="1">
    <source>
        <dbReference type="SAM" id="Phobius"/>
    </source>
</evidence>
<dbReference type="PROSITE" id="PS51154">
    <property type="entry name" value="MACRO"/>
    <property type="match status" value="1"/>
</dbReference>
<keyword evidence="1" id="KW-0472">Membrane</keyword>
<keyword evidence="1" id="KW-0812">Transmembrane</keyword>
<evidence type="ECO:0000313" key="4">
    <source>
        <dbReference type="Proteomes" id="UP000235786"/>
    </source>
</evidence>
<dbReference type="Gene3D" id="3.40.220.10">
    <property type="entry name" value="Leucine Aminopeptidase, subunit E, domain 1"/>
    <property type="match status" value="1"/>
</dbReference>
<proteinExistence type="predicted"/>
<dbReference type="InterPro" id="IPR002589">
    <property type="entry name" value="Macro_dom"/>
</dbReference>
<keyword evidence="1" id="KW-1133">Transmembrane helix</keyword>